<evidence type="ECO:0000313" key="7">
    <source>
        <dbReference type="Proteomes" id="UP000315017"/>
    </source>
</evidence>
<keyword evidence="2" id="KW-0732">Signal</keyword>
<feature type="signal peptide" evidence="2">
    <location>
        <begin position="1"/>
        <end position="48"/>
    </location>
</feature>
<dbReference type="InterPro" id="IPR022655">
    <property type="entry name" value="DUF1553"/>
</dbReference>
<evidence type="ECO:0000259" key="4">
    <source>
        <dbReference type="Pfam" id="PF07587"/>
    </source>
</evidence>
<dbReference type="Pfam" id="PF07587">
    <property type="entry name" value="PSD1"/>
    <property type="match status" value="2"/>
</dbReference>
<dbReference type="InterPro" id="IPR011444">
    <property type="entry name" value="DUF1549"/>
</dbReference>
<protein>
    <submittedName>
        <fullName evidence="6">Planctomycete cytochrome C</fullName>
    </submittedName>
</protein>
<dbReference type="Pfam" id="PF07635">
    <property type="entry name" value="PSCyt1"/>
    <property type="match status" value="1"/>
</dbReference>
<proteinExistence type="predicted"/>
<evidence type="ECO:0000256" key="2">
    <source>
        <dbReference type="SAM" id="SignalP"/>
    </source>
</evidence>
<name>A0A517Y8L5_9BACT</name>
<keyword evidence="7" id="KW-1185">Reference proteome</keyword>
<dbReference type="PANTHER" id="PTHR35889">
    <property type="entry name" value="CYCLOINULO-OLIGOSACCHARIDE FRUCTANOTRANSFERASE-RELATED"/>
    <property type="match status" value="1"/>
</dbReference>
<organism evidence="6 7">
    <name type="scientific">Anatilimnocola aggregata</name>
    <dbReference type="NCBI Taxonomy" id="2528021"/>
    <lineage>
        <taxon>Bacteria</taxon>
        <taxon>Pseudomonadati</taxon>
        <taxon>Planctomycetota</taxon>
        <taxon>Planctomycetia</taxon>
        <taxon>Pirellulales</taxon>
        <taxon>Pirellulaceae</taxon>
        <taxon>Anatilimnocola</taxon>
    </lineage>
</organism>
<feature type="chain" id="PRO_5021809961" evidence="2">
    <location>
        <begin position="49"/>
        <end position="667"/>
    </location>
</feature>
<gene>
    <name evidence="6" type="ORF">ETAA8_16210</name>
</gene>
<dbReference type="OrthoDB" id="244077at2"/>
<dbReference type="AlphaFoldDB" id="A0A517Y8L5"/>
<dbReference type="EMBL" id="CP036274">
    <property type="protein sequence ID" value="QDU26541.1"/>
    <property type="molecule type" value="Genomic_DNA"/>
</dbReference>
<dbReference type="InterPro" id="IPR011429">
    <property type="entry name" value="Cyt_c_Planctomycete-type"/>
</dbReference>
<reference evidence="6 7" key="1">
    <citation type="submission" date="2019-02" db="EMBL/GenBank/DDBJ databases">
        <title>Deep-cultivation of Planctomycetes and their phenomic and genomic characterization uncovers novel biology.</title>
        <authorList>
            <person name="Wiegand S."/>
            <person name="Jogler M."/>
            <person name="Boedeker C."/>
            <person name="Pinto D."/>
            <person name="Vollmers J."/>
            <person name="Rivas-Marin E."/>
            <person name="Kohn T."/>
            <person name="Peeters S.H."/>
            <person name="Heuer A."/>
            <person name="Rast P."/>
            <person name="Oberbeckmann S."/>
            <person name="Bunk B."/>
            <person name="Jeske O."/>
            <person name="Meyerdierks A."/>
            <person name="Storesund J.E."/>
            <person name="Kallscheuer N."/>
            <person name="Luecker S."/>
            <person name="Lage O.M."/>
            <person name="Pohl T."/>
            <person name="Merkel B.J."/>
            <person name="Hornburger P."/>
            <person name="Mueller R.-W."/>
            <person name="Bruemmer F."/>
            <person name="Labrenz M."/>
            <person name="Spormann A.M."/>
            <person name="Op den Camp H."/>
            <person name="Overmann J."/>
            <person name="Amann R."/>
            <person name="Jetten M.S.M."/>
            <person name="Mascher T."/>
            <person name="Medema M.H."/>
            <person name="Devos D.P."/>
            <person name="Kaster A.-K."/>
            <person name="Ovreas L."/>
            <person name="Rohde M."/>
            <person name="Galperin M.Y."/>
            <person name="Jogler C."/>
        </authorList>
    </citation>
    <scope>NUCLEOTIDE SEQUENCE [LARGE SCALE GENOMIC DNA]</scope>
    <source>
        <strain evidence="6 7">ETA_A8</strain>
    </source>
</reference>
<evidence type="ECO:0000256" key="1">
    <source>
        <dbReference type="SAM" id="MobiDB-lite"/>
    </source>
</evidence>
<dbReference type="KEGG" id="aagg:ETAA8_16210"/>
<dbReference type="PANTHER" id="PTHR35889:SF3">
    <property type="entry name" value="F-BOX DOMAIN-CONTAINING PROTEIN"/>
    <property type="match status" value="1"/>
</dbReference>
<feature type="domain" description="DUF1553" evidence="4">
    <location>
        <begin position="562"/>
        <end position="639"/>
    </location>
</feature>
<accession>A0A517Y8L5</accession>
<feature type="region of interest" description="Disordered" evidence="1">
    <location>
        <begin position="354"/>
        <end position="373"/>
    </location>
</feature>
<dbReference type="Proteomes" id="UP000315017">
    <property type="component" value="Chromosome"/>
</dbReference>
<evidence type="ECO:0000259" key="3">
    <source>
        <dbReference type="Pfam" id="PF07583"/>
    </source>
</evidence>
<evidence type="ECO:0000259" key="5">
    <source>
        <dbReference type="Pfam" id="PF07635"/>
    </source>
</evidence>
<feature type="domain" description="DUF1549" evidence="3">
    <location>
        <begin position="164"/>
        <end position="351"/>
    </location>
</feature>
<feature type="domain" description="Cytochrome C Planctomycete-type" evidence="5">
    <location>
        <begin position="66"/>
        <end position="118"/>
    </location>
</feature>
<sequence length="667" mass="73903" precursor="true">MIETKTGSARPFQIFEIRISDCFRNANFGFRMSLIAALLLGFVSEATAAEPPTFERDVLPILNSHCLQCHGGLHRKAELDLRTISAALAGGKNGKVVTPGDPDASLLWKKIKTDEMPKNPIKVSAEQKEIIRRWIAAGTKSVQQASQFVVPNKPRSADEIAKLIDDEVDRRLAEGKIPASSQADDGEFLRRVRLDVIGRIPTRAEATAFLEDSSPDKRATLIDQLLARPEYGGYWARLWRDRVAVPIGAGEDLKGQYTANFQKWFAEEFNKNRPWDELVRAMITAESEDPPIAFIRQCMDDGQPRANKLAASAAQRFLGIQLQCAECHDHPFATWTQDEFWGLAAFFSRTAKVEPNPKKGENRKGIHDTEAGPPKTRFGLLPLELKDGGAVVIPTDAGPAAGKVVPAKFLGAEKVDLDPQAPPRPVLAEWMTSPKNAMFARATINRLWWQLFGRGLVEPVDSLDLENPATHPELLDSLAGELVAAKFDIKHLLRGMLLSRAYQRSHVALVENEQDKTLYSHATCKVLAPEAFWECLVLSTGGDPDKGAISGASGTTLGSRSSFLNLFDTDEMDGAPSDYTQGVPQVLTLLNDSAMHKQNRLVEQAVREKGEPDEIVTRLYVAVLSRRPREKELKVAREFIAERKGMMEAYQAVWWALVNSPEFAVIP</sequence>
<evidence type="ECO:0000313" key="6">
    <source>
        <dbReference type="EMBL" id="QDU26541.1"/>
    </source>
</evidence>
<feature type="compositionally biased region" description="Basic and acidic residues" evidence="1">
    <location>
        <begin position="354"/>
        <end position="370"/>
    </location>
</feature>
<dbReference type="Pfam" id="PF07583">
    <property type="entry name" value="PSCyt2"/>
    <property type="match status" value="1"/>
</dbReference>
<feature type="domain" description="DUF1553" evidence="4">
    <location>
        <begin position="424"/>
        <end position="541"/>
    </location>
</feature>